<dbReference type="NCBIfam" id="TIGR02547">
    <property type="entry name" value="casA_cse1"/>
    <property type="match status" value="1"/>
</dbReference>
<comment type="caution">
    <text evidence="1">The sequence shown here is derived from an EMBL/GenBank/DDBJ whole genome shotgun (WGS) entry which is preliminary data.</text>
</comment>
<reference evidence="1 2" key="1">
    <citation type="submission" date="2020-08" db="EMBL/GenBank/DDBJ databases">
        <title>Sequencing the genomes of 1000 actinobacteria strains.</title>
        <authorList>
            <person name="Klenk H.-P."/>
        </authorList>
    </citation>
    <scope>NUCLEOTIDE SEQUENCE [LARGE SCALE GENOMIC DNA]</scope>
    <source>
        <strain evidence="1 2">DSM 44320</strain>
    </source>
</reference>
<protein>
    <submittedName>
        <fullName evidence="1">CRISPR system Cascade subunit CasA</fullName>
    </submittedName>
</protein>
<dbReference type="Pfam" id="PF09481">
    <property type="entry name" value="CRISPR_Cse1"/>
    <property type="match status" value="1"/>
</dbReference>
<evidence type="ECO:0000313" key="1">
    <source>
        <dbReference type="EMBL" id="MBB3733723.1"/>
    </source>
</evidence>
<organism evidence="1 2">
    <name type="scientific">Nonomuraea dietziae</name>
    <dbReference type="NCBI Taxonomy" id="65515"/>
    <lineage>
        <taxon>Bacteria</taxon>
        <taxon>Bacillati</taxon>
        <taxon>Actinomycetota</taxon>
        <taxon>Actinomycetes</taxon>
        <taxon>Streptosporangiales</taxon>
        <taxon>Streptosporangiaceae</taxon>
        <taxon>Nonomuraea</taxon>
    </lineage>
</organism>
<dbReference type="AlphaFoldDB" id="A0A7W5VKG7"/>
<name>A0A7W5VKG7_9ACTN</name>
<evidence type="ECO:0000313" key="2">
    <source>
        <dbReference type="Proteomes" id="UP000579945"/>
    </source>
</evidence>
<dbReference type="EMBL" id="JACIBV010000003">
    <property type="protein sequence ID" value="MBB3733723.1"/>
    <property type="molecule type" value="Genomic_DNA"/>
</dbReference>
<proteinExistence type="predicted"/>
<dbReference type="InterPro" id="IPR013381">
    <property type="entry name" value="CRISPR-assoc_prot_Cse1"/>
</dbReference>
<keyword evidence="2" id="KW-1185">Reference proteome</keyword>
<sequence length="348" mass="38717">MQLYYGPSGQCTPRTVGATAAGNSKAGPLRRTISFHPLGRTVFQSLVAGIPPAYEYRTGGPDLAPWEADELPNPRGVPPRPGGIAGLLTGRFQHAVLLERSPDSEFVVDAWITWAWRDAEFPAKDPYLVYQQSKEGTAYARQADASRALWRDFDSLLLEDAGDEHRCRPVVLGVIEDLRETLLPLLRVRAFGFEQDGQTRDKEWTSGLTPALLALAREPAVARAVSDLRQIAERTQAHLRWALRDAWIAINDPSNGNGKPQRKDVSEGPWPAQGAARYWRRAERIFWQAVNDRDFDAGARRFLRLGLDVYDEVTDSAGAMPRAKRAIELKRGLIFKAHPTAGKSKELA</sequence>
<accession>A0A7W5VKG7</accession>
<dbReference type="Proteomes" id="UP000579945">
    <property type="component" value="Unassembled WGS sequence"/>
</dbReference>
<gene>
    <name evidence="1" type="ORF">FHR33_009676</name>
</gene>